<evidence type="ECO:0000256" key="3">
    <source>
        <dbReference type="ARBA" id="ARBA00022723"/>
    </source>
</evidence>
<dbReference type="SMART" id="SM00729">
    <property type="entry name" value="Elp3"/>
    <property type="match status" value="1"/>
</dbReference>
<dbReference type="Pfam" id="PF04055">
    <property type="entry name" value="Radical_SAM"/>
    <property type="match status" value="1"/>
</dbReference>
<keyword evidence="5" id="KW-0411">Iron-sulfur</keyword>
<dbReference type="PROSITE" id="PS51918">
    <property type="entry name" value="RADICAL_SAM"/>
    <property type="match status" value="1"/>
</dbReference>
<protein>
    <submittedName>
        <fullName evidence="7">Radical SAM domain-containing protein</fullName>
    </submittedName>
</protein>
<dbReference type="Gene3D" id="3.80.30.20">
    <property type="entry name" value="tm_1862 like domain"/>
    <property type="match status" value="1"/>
</dbReference>
<evidence type="ECO:0000259" key="6">
    <source>
        <dbReference type="PROSITE" id="PS51918"/>
    </source>
</evidence>
<dbReference type="InterPro" id="IPR023404">
    <property type="entry name" value="rSAM_horseshoe"/>
</dbReference>
<dbReference type="GO" id="GO:0005829">
    <property type="term" value="C:cytosol"/>
    <property type="evidence" value="ECO:0007669"/>
    <property type="project" value="TreeGrafter"/>
</dbReference>
<dbReference type="KEGG" id="rsu:NHU_01129"/>
<dbReference type="InterPro" id="IPR051198">
    <property type="entry name" value="BchE-like"/>
</dbReference>
<evidence type="ECO:0000256" key="5">
    <source>
        <dbReference type="ARBA" id="ARBA00023014"/>
    </source>
</evidence>
<dbReference type="EMBL" id="AP014800">
    <property type="protein sequence ID" value="BAQ68293.1"/>
    <property type="molecule type" value="Genomic_DNA"/>
</dbReference>
<dbReference type="AlphaFoldDB" id="A0A0D6AZH0"/>
<dbReference type="InterPro" id="IPR007197">
    <property type="entry name" value="rSAM"/>
</dbReference>
<dbReference type="SFLD" id="SFLDG01082">
    <property type="entry name" value="B12-binding_domain_containing"/>
    <property type="match status" value="1"/>
</dbReference>
<evidence type="ECO:0000313" key="7">
    <source>
        <dbReference type="EMBL" id="BAQ68293.1"/>
    </source>
</evidence>
<dbReference type="eggNOG" id="COG1032">
    <property type="taxonomic scope" value="Bacteria"/>
</dbReference>
<dbReference type="SUPFAM" id="SSF53756">
    <property type="entry name" value="UDP-Glycosyltransferase/glycogen phosphorylase"/>
    <property type="match status" value="1"/>
</dbReference>
<sequence length="489" mass="52911">MRIAIVDLNNFSRYPTLSVGQIAAILRRAGHEVAVISPFAVGVGSYRRVTRPHALGYYESVLRHATAVSGARVVRDLRRKVVAARSPASARAQTATLAEVQNALDRGTDLLLISAYSMYREVCGAIAAEAARCGVPVVVGGPMFGMPEIAAHWLDLPGISGVFAGEAEGHLLDLVDSVTGSGRAVPGLATPDRPELVPAAPLADFDALPFPDYFDFPWDRYPNRIVPMMTGRGCGWGGCTFCSDVQTTSGRTFRSRSFAHVRDEMAWQSRRHRTGIFTFLDLKLNSDLAVWHGLIDEAQSVAPGCEWTASVHVQSNGENGLGPDALKAARRAGLSRITTGLESAAQGVLNAMGRGTNAELLSRFVRHASEAGISVRMTSILGYPGETAEDVLCTARFLAEHRPYIDRVVVNRLAIVGHTPLGRAIRRNPDRYPQIGALVQNLGTGLMDHENETFRSAGHLSAAMRMLREVHRINRKPLKGASLTFEGVM</sequence>
<keyword evidence="3" id="KW-0479">Metal-binding</keyword>
<keyword evidence="4" id="KW-0408">Iron</keyword>
<evidence type="ECO:0000256" key="2">
    <source>
        <dbReference type="ARBA" id="ARBA00022691"/>
    </source>
</evidence>
<evidence type="ECO:0000256" key="4">
    <source>
        <dbReference type="ARBA" id="ARBA00023004"/>
    </source>
</evidence>
<dbReference type="GO" id="GO:0051536">
    <property type="term" value="F:iron-sulfur cluster binding"/>
    <property type="evidence" value="ECO:0007669"/>
    <property type="project" value="UniProtKB-KW"/>
</dbReference>
<dbReference type="SFLD" id="SFLDS00029">
    <property type="entry name" value="Radical_SAM"/>
    <property type="match status" value="1"/>
</dbReference>
<dbReference type="GO" id="GO:0046872">
    <property type="term" value="F:metal ion binding"/>
    <property type="evidence" value="ECO:0007669"/>
    <property type="project" value="UniProtKB-KW"/>
</dbReference>
<dbReference type="PANTHER" id="PTHR43409">
    <property type="entry name" value="ANAEROBIC MAGNESIUM-PROTOPORPHYRIN IX MONOMETHYL ESTER CYCLASE-RELATED"/>
    <property type="match status" value="1"/>
</dbReference>
<dbReference type="InterPro" id="IPR058240">
    <property type="entry name" value="rSAM_sf"/>
</dbReference>
<organism evidence="7 8">
    <name type="scientific">Rhodovulum sulfidophilum</name>
    <name type="common">Rhodobacter sulfidophilus</name>
    <dbReference type="NCBI Taxonomy" id="35806"/>
    <lineage>
        <taxon>Bacteria</taxon>
        <taxon>Pseudomonadati</taxon>
        <taxon>Pseudomonadota</taxon>
        <taxon>Alphaproteobacteria</taxon>
        <taxon>Rhodobacterales</taxon>
        <taxon>Paracoccaceae</taxon>
        <taxon>Rhodovulum</taxon>
    </lineage>
</organism>
<name>A0A0D6AZH0_RHOSU</name>
<dbReference type="GO" id="GO:0003824">
    <property type="term" value="F:catalytic activity"/>
    <property type="evidence" value="ECO:0007669"/>
    <property type="project" value="InterPro"/>
</dbReference>
<dbReference type="PANTHER" id="PTHR43409:SF7">
    <property type="entry name" value="BLL1977 PROTEIN"/>
    <property type="match status" value="1"/>
</dbReference>
<dbReference type="Proteomes" id="UP000064912">
    <property type="component" value="Chromosome"/>
</dbReference>
<reference evidence="7 8" key="1">
    <citation type="submission" date="2015-02" db="EMBL/GenBank/DDBJ databases">
        <title>Genome sequene of Rhodovulum sulfidophilum DSM 2351.</title>
        <authorList>
            <person name="Nagao N."/>
        </authorList>
    </citation>
    <scope>NUCLEOTIDE SEQUENCE [LARGE SCALE GENOMIC DNA]</scope>
    <source>
        <strain evidence="7 8">DSM 2351</strain>
    </source>
</reference>
<keyword evidence="2" id="KW-0949">S-adenosyl-L-methionine</keyword>
<evidence type="ECO:0000313" key="8">
    <source>
        <dbReference type="Proteomes" id="UP000064912"/>
    </source>
</evidence>
<dbReference type="Gene3D" id="3.40.50.280">
    <property type="entry name" value="Cobalamin-binding domain"/>
    <property type="match status" value="1"/>
</dbReference>
<comment type="cofactor">
    <cofactor evidence="1">
        <name>[4Fe-4S] cluster</name>
        <dbReference type="ChEBI" id="CHEBI:49883"/>
    </cofactor>
</comment>
<evidence type="ECO:0000256" key="1">
    <source>
        <dbReference type="ARBA" id="ARBA00001966"/>
    </source>
</evidence>
<dbReference type="PATRIC" id="fig|35806.4.peg.1161"/>
<dbReference type="CDD" id="cd01335">
    <property type="entry name" value="Radical_SAM"/>
    <property type="match status" value="1"/>
</dbReference>
<dbReference type="SUPFAM" id="SSF102114">
    <property type="entry name" value="Radical SAM enzymes"/>
    <property type="match status" value="1"/>
</dbReference>
<accession>A0A0D6AZH0</accession>
<feature type="domain" description="Radical SAM core" evidence="6">
    <location>
        <begin position="220"/>
        <end position="455"/>
    </location>
</feature>
<gene>
    <name evidence="7" type="ORF">NHU_01129</name>
</gene>
<dbReference type="InterPro" id="IPR006638">
    <property type="entry name" value="Elp3/MiaA/NifB-like_rSAM"/>
</dbReference>
<proteinExistence type="predicted"/>